<dbReference type="PANTHER" id="PTHR19879">
    <property type="entry name" value="TRANSCRIPTION INITIATION FACTOR TFIID"/>
    <property type="match status" value="1"/>
</dbReference>
<dbReference type="InterPro" id="IPR015943">
    <property type="entry name" value="WD40/YVTN_repeat-like_dom_sf"/>
</dbReference>
<dbReference type="SUPFAM" id="SSF50969">
    <property type="entry name" value="YVTN repeat-like/Quinoprotein amine dehydrogenase"/>
    <property type="match status" value="1"/>
</dbReference>
<gene>
    <name evidence="1" type="ORF">DMA12_21155</name>
</gene>
<dbReference type="InterPro" id="IPR001680">
    <property type="entry name" value="WD40_rpt"/>
</dbReference>
<dbReference type="AlphaFoldDB" id="A0A428WI43"/>
<dbReference type="OrthoDB" id="9808778at2"/>
<sequence length="1038" mass="107825">MTPVAALTGRTRTGRARCTALSPDGGAVLVVRATGVTLLGPSGAPVWSSPLDVPGEDDVAVAWSATRPELFVLAGRRLSGFHPETGAPLPPPAALDGVTDLTAVAFDAAGVRLAAGTYSGAVTVADRGDGSTRQFPVGGRVRALAWGPRDPELCVAMERNLQFWSLGTGSLLSSLPFLGIIGVAGLAWSPDGVLLAVAGAADVFTVDVRERRGLDLLRVDGRPGRPVTLAFSRSGTHLLVGFTEAVVIVDRQLRQAGTLPVRLAEPGDLHVGATGLLLGRENPELVACWRLADTEDAPPADRDGTAIRHWARRAARSVGRDHGAGSAAVLAVRVRTLVTDGPGRWGPGFGWTPRGDGRCYQDVGGALIRTEAGGAVRWRRPLPRAGGALDVEPAGGDAEPLAALGFRNDGPDGTVLVVDTDTGEVTATVPGGQSPAWSPRGDRLAVTAPGPRPAAVHVHRVADLGTDRPPVRLAAAEGVGRIAWSPDGSRLAAASRGRIVLWDVERRQRVAGPPPAGERTVFGPVAWSPDGTRLAALSVGEHAELFLWDTGTWRLRREPSAPGEPGWAPALAWSPDSATLAYPSAAPGSVELYDVASGRIVRSLPPQERNEHVWAIRWSPVAGELVTTYRGGCVRHWRLLAEDPDSPPRTPFDTDVLARLGVTVAAAGAALPLSRPADVLALLAGKAPPPLARLAGHPGVRALQALRWPVGGLIGVVTLLVCDLGADPGFPLPPEIRPAAMLSALTEALAAPPVPADPDAGDADALSAIFDRVDDDVLTILTLLGPAAVAAEPLLPAQLRGLRGGGGWTLSAPQRKLIGLRLSTAAARQAEGGGLGERAGLARHGPITALLPTQLAVPELLGLRASRGELLFRTRRGGVPPTPRTTIVVLDDTPAACGQVGTTLRSAAHVLASAVLGSGQRCLLVPFGEPALAVPMVESADLSLLWLESSLRPGDVPGALEVAERAADEHPDDLGGRARIVLFTHEHRKLPERDHWVVRVRYPRSGPAVPGARVVSLACGAGPDEIRTAVATVLGAAP</sequence>
<organism evidence="1 2">
    <name type="scientific">Amycolatopsis balhimycina DSM 5908</name>
    <dbReference type="NCBI Taxonomy" id="1081091"/>
    <lineage>
        <taxon>Bacteria</taxon>
        <taxon>Bacillati</taxon>
        <taxon>Actinomycetota</taxon>
        <taxon>Actinomycetes</taxon>
        <taxon>Pseudonocardiales</taxon>
        <taxon>Pseudonocardiaceae</taxon>
        <taxon>Amycolatopsis</taxon>
    </lineage>
</organism>
<proteinExistence type="predicted"/>
<comment type="caution">
    <text evidence="1">The sequence shown here is derived from an EMBL/GenBank/DDBJ whole genome shotgun (WGS) entry which is preliminary data.</text>
</comment>
<dbReference type="EMBL" id="QHHU01000028">
    <property type="protein sequence ID" value="RSM42730.1"/>
    <property type="molecule type" value="Genomic_DNA"/>
</dbReference>
<evidence type="ECO:0000313" key="1">
    <source>
        <dbReference type="EMBL" id="RSM42730.1"/>
    </source>
</evidence>
<evidence type="ECO:0000313" key="2">
    <source>
        <dbReference type="Proteomes" id="UP000286716"/>
    </source>
</evidence>
<dbReference type="PANTHER" id="PTHR19879:SF9">
    <property type="entry name" value="TRANSCRIPTION INITIATION FACTOR TFIID SUBUNIT 5"/>
    <property type="match status" value="1"/>
</dbReference>
<dbReference type="InterPro" id="IPR011044">
    <property type="entry name" value="Quino_amine_DH_bsu"/>
</dbReference>
<accession>A0A428WI43</accession>
<dbReference type="SUPFAM" id="SSF101898">
    <property type="entry name" value="NHL repeat"/>
    <property type="match status" value="1"/>
</dbReference>
<protein>
    <submittedName>
        <fullName evidence="1">Uncharacterized protein</fullName>
    </submittedName>
</protein>
<dbReference type="Pfam" id="PF00400">
    <property type="entry name" value="WD40"/>
    <property type="match status" value="1"/>
</dbReference>
<dbReference type="RefSeq" id="WP_020645969.1">
    <property type="nucleotide sequence ID" value="NZ_QHHU01000028.1"/>
</dbReference>
<keyword evidence="2" id="KW-1185">Reference proteome</keyword>
<name>A0A428WI43_AMYBA</name>
<dbReference type="Proteomes" id="UP000286716">
    <property type="component" value="Unassembled WGS sequence"/>
</dbReference>
<dbReference type="SMART" id="SM00320">
    <property type="entry name" value="WD40"/>
    <property type="match status" value="5"/>
</dbReference>
<reference evidence="1 2" key="1">
    <citation type="submission" date="2018-05" db="EMBL/GenBank/DDBJ databases">
        <title>Evolution of GPA BGCs.</title>
        <authorList>
            <person name="Waglechner N."/>
            <person name="Wright G.D."/>
        </authorList>
    </citation>
    <scope>NUCLEOTIDE SEQUENCE [LARGE SCALE GENOMIC DNA]</scope>
    <source>
        <strain evidence="1 2">DSM 5908</strain>
    </source>
</reference>
<dbReference type="Gene3D" id="2.130.10.10">
    <property type="entry name" value="YVTN repeat-like/Quinoprotein amine dehydrogenase"/>
    <property type="match status" value="3"/>
</dbReference>